<reference evidence="2" key="1">
    <citation type="submission" date="2020-08" db="EMBL/GenBank/DDBJ databases">
        <authorList>
            <person name="Shumante A."/>
            <person name="Zimin A.V."/>
            <person name="Puiu D."/>
            <person name="Salzberg S.L."/>
        </authorList>
    </citation>
    <scope>NUCLEOTIDE SEQUENCE</scope>
    <source>
        <strain evidence="2">WC2-LM</strain>
        <tissue evidence="2">Liver</tissue>
    </source>
</reference>
<proteinExistence type="predicted"/>
<feature type="region of interest" description="Disordered" evidence="1">
    <location>
        <begin position="126"/>
        <end position="152"/>
    </location>
</feature>
<sequence>MRSSPVTPPPHYEVIVHTFTLTVLAEHWAALRATHPWWEASLALRAAGGRGLGTRSRRRGVSVGVQMRAAGAGFTCRASPAAGAGRQVRGRRWRAAQRVSARESGLAAERAVFAAICWPHGGTASEAGLVKKTPRGRRTAGGSSAGGSPHQDIWPCLTGQGVHLCGAVALSDQHFPSRDR</sequence>
<dbReference type="AlphaFoldDB" id="A0A834URQ3"/>
<evidence type="ECO:0000313" key="2">
    <source>
        <dbReference type="EMBL" id="KAF7468239.1"/>
    </source>
</evidence>
<feature type="compositionally biased region" description="Low complexity" evidence="1">
    <location>
        <begin position="140"/>
        <end position="149"/>
    </location>
</feature>
<evidence type="ECO:0000256" key="1">
    <source>
        <dbReference type="SAM" id="MobiDB-lite"/>
    </source>
</evidence>
<gene>
    <name evidence="2" type="ORF">GHT09_007638</name>
</gene>
<comment type="caution">
    <text evidence="2">The sequence shown here is derived from an EMBL/GenBank/DDBJ whole genome shotgun (WGS) entry which is preliminary data.</text>
</comment>
<organism evidence="2 3">
    <name type="scientific">Marmota monax</name>
    <name type="common">Woodchuck</name>
    <dbReference type="NCBI Taxonomy" id="9995"/>
    <lineage>
        <taxon>Eukaryota</taxon>
        <taxon>Metazoa</taxon>
        <taxon>Chordata</taxon>
        <taxon>Craniata</taxon>
        <taxon>Vertebrata</taxon>
        <taxon>Euteleostomi</taxon>
        <taxon>Mammalia</taxon>
        <taxon>Eutheria</taxon>
        <taxon>Euarchontoglires</taxon>
        <taxon>Glires</taxon>
        <taxon>Rodentia</taxon>
        <taxon>Sciuromorpha</taxon>
        <taxon>Sciuridae</taxon>
        <taxon>Xerinae</taxon>
        <taxon>Marmotini</taxon>
        <taxon>Marmota</taxon>
    </lineage>
</organism>
<evidence type="ECO:0000313" key="3">
    <source>
        <dbReference type="Proteomes" id="UP000662637"/>
    </source>
</evidence>
<accession>A0A834URQ3</accession>
<dbReference type="EMBL" id="WJEC01007763">
    <property type="protein sequence ID" value="KAF7468239.1"/>
    <property type="molecule type" value="Genomic_DNA"/>
</dbReference>
<name>A0A834URQ3_MARMO</name>
<protein>
    <submittedName>
        <fullName evidence="2">Uncharacterized protein</fullName>
    </submittedName>
</protein>
<dbReference type="Proteomes" id="UP000662637">
    <property type="component" value="Unassembled WGS sequence"/>
</dbReference>